<dbReference type="PANTHER" id="PTHR42760:SF121">
    <property type="entry name" value="3-OXOACYL-(ACYL-CARRIER-PROTEIN) REDUCTASE"/>
    <property type="match status" value="1"/>
</dbReference>
<sequence>MVEQRVAIVTGAARGIGRGIAVKLAEDGFDIAVADLESQHEEARKTLDEIEALGRKAFFRSTDVSDHDQVFGLVDDTVAELGTLDVMVNNAGICQVVPFMEITPEQLDQIVHINLFSVVFGIQAAAAKFEELGKEKGKIISASSIAGFEGFPILAAYSSTKFGVRALTQAAAKELAPKNITVNGYAPGIVDTPMWDYIDEEMSKINGKPIGQNFKDMVDTIALGRCEVPRDVAGAVSFLASDNADYVTGQTIIVDGGMQYR</sequence>
<keyword evidence="4 7" id="KW-0520">NAD</keyword>
<dbReference type="PRINTS" id="PR00081">
    <property type="entry name" value="GDHRDH"/>
</dbReference>
<protein>
    <recommendedName>
        <fullName evidence="2">diacetyl reductase [(S)-acetoin forming]</fullName>
        <ecNumber evidence="2">1.1.1.304</ecNumber>
    </recommendedName>
</protein>
<evidence type="ECO:0000256" key="4">
    <source>
        <dbReference type="ARBA" id="ARBA00023027"/>
    </source>
</evidence>
<accession>A0A087ATI8</accession>
<evidence type="ECO:0000256" key="5">
    <source>
        <dbReference type="ARBA" id="ARBA00047315"/>
    </source>
</evidence>
<dbReference type="AlphaFoldDB" id="A0A087ATI8"/>
<dbReference type="STRING" id="1688.BCUN_1404"/>
<evidence type="ECO:0000256" key="3">
    <source>
        <dbReference type="ARBA" id="ARBA00023002"/>
    </source>
</evidence>
<feature type="binding site" evidence="7">
    <location>
        <position position="157"/>
    </location>
    <ligand>
        <name>NAD(+)</name>
        <dbReference type="ChEBI" id="CHEBI:57540"/>
    </ligand>
</feature>
<dbReference type="InterPro" id="IPR014007">
    <property type="entry name" value="23BDH"/>
</dbReference>
<dbReference type="Proteomes" id="UP000029067">
    <property type="component" value="Unassembled WGS sequence"/>
</dbReference>
<dbReference type="NCBIfam" id="NF005559">
    <property type="entry name" value="PRK07231.1"/>
    <property type="match status" value="1"/>
</dbReference>
<feature type="binding site" evidence="7">
    <location>
        <position position="90"/>
    </location>
    <ligand>
        <name>NAD(+)</name>
        <dbReference type="ChEBI" id="CHEBI:57540"/>
    </ligand>
</feature>
<dbReference type="EMBL" id="JGYV01000011">
    <property type="protein sequence ID" value="KFI62088.1"/>
    <property type="molecule type" value="Genomic_DNA"/>
</dbReference>
<name>A0A087ATI8_9BIFI</name>
<dbReference type="Pfam" id="PF00106">
    <property type="entry name" value="adh_short"/>
    <property type="match status" value="1"/>
</dbReference>
<evidence type="ECO:0000256" key="8">
    <source>
        <dbReference type="RuleBase" id="RU000363"/>
    </source>
</evidence>
<dbReference type="Gene3D" id="3.40.50.720">
    <property type="entry name" value="NAD(P)-binding Rossmann-like Domain"/>
    <property type="match status" value="1"/>
</dbReference>
<feature type="binding site" evidence="7">
    <location>
        <position position="161"/>
    </location>
    <ligand>
        <name>NAD(+)</name>
        <dbReference type="ChEBI" id="CHEBI:57540"/>
    </ligand>
</feature>
<evidence type="ECO:0000256" key="7">
    <source>
        <dbReference type="PIRSR" id="PIRSR614007-2"/>
    </source>
</evidence>
<comment type="catalytic activity">
    <reaction evidence="5">
        <text>(S)-acetoin + NAD(+) = diacetyl + NADH + H(+)</text>
        <dbReference type="Rhea" id="RHEA:27286"/>
        <dbReference type="ChEBI" id="CHEBI:15378"/>
        <dbReference type="ChEBI" id="CHEBI:15687"/>
        <dbReference type="ChEBI" id="CHEBI:16583"/>
        <dbReference type="ChEBI" id="CHEBI:57540"/>
        <dbReference type="ChEBI" id="CHEBI:57945"/>
        <dbReference type="EC" id="1.1.1.304"/>
    </reaction>
</comment>
<dbReference type="GO" id="GO:0052588">
    <property type="term" value="F:diacetyl reductase ((S)-acetoin forming) (NAD+) activity"/>
    <property type="evidence" value="ECO:0007669"/>
    <property type="project" value="UniProtKB-EC"/>
</dbReference>
<dbReference type="PANTHER" id="PTHR42760">
    <property type="entry name" value="SHORT-CHAIN DEHYDROGENASES/REDUCTASES FAMILY MEMBER"/>
    <property type="match status" value="1"/>
</dbReference>
<dbReference type="SUPFAM" id="SSF51735">
    <property type="entry name" value="NAD(P)-binding Rossmann-fold domains"/>
    <property type="match status" value="1"/>
</dbReference>
<keyword evidence="10" id="KW-1185">Reference proteome</keyword>
<dbReference type="PROSITE" id="PS00061">
    <property type="entry name" value="ADH_SHORT"/>
    <property type="match status" value="1"/>
</dbReference>
<proteinExistence type="inferred from homology"/>
<comment type="similarity">
    <text evidence="1 8">Belongs to the short-chain dehydrogenases/reductases (SDR) family.</text>
</comment>
<dbReference type="RefSeq" id="WP_033515965.1">
    <property type="nucleotide sequence ID" value="NZ_JGYV01000011.1"/>
</dbReference>
<comment type="caution">
    <text evidence="9">The sequence shown here is derived from an EMBL/GenBank/DDBJ whole genome shotgun (WGS) entry which is preliminary data.</text>
</comment>
<dbReference type="NCBIfam" id="TIGR02415">
    <property type="entry name" value="23BDH"/>
    <property type="match status" value="1"/>
</dbReference>
<feature type="binding site" evidence="7">
    <location>
        <begin position="63"/>
        <end position="64"/>
    </location>
    <ligand>
        <name>NAD(+)</name>
        <dbReference type="ChEBI" id="CHEBI:57540"/>
    </ligand>
</feature>
<evidence type="ECO:0000256" key="6">
    <source>
        <dbReference type="PIRSR" id="PIRSR614007-1"/>
    </source>
</evidence>
<evidence type="ECO:0000256" key="2">
    <source>
        <dbReference type="ARBA" id="ARBA00012848"/>
    </source>
</evidence>
<dbReference type="GO" id="GO:0048038">
    <property type="term" value="F:quinone binding"/>
    <property type="evidence" value="ECO:0007669"/>
    <property type="project" value="TreeGrafter"/>
</dbReference>
<dbReference type="InterPro" id="IPR002347">
    <property type="entry name" value="SDR_fam"/>
</dbReference>
<dbReference type="GO" id="GO:0045150">
    <property type="term" value="P:acetoin catabolic process"/>
    <property type="evidence" value="ECO:0007669"/>
    <property type="project" value="InterPro"/>
</dbReference>
<reference evidence="9 10" key="1">
    <citation type="submission" date="2014-03" db="EMBL/GenBank/DDBJ databases">
        <title>Genomics of Bifidobacteria.</title>
        <authorList>
            <person name="Ventura M."/>
            <person name="Milani C."/>
            <person name="Lugli G.A."/>
        </authorList>
    </citation>
    <scope>NUCLEOTIDE SEQUENCE [LARGE SCALE GENOMIC DNA]</scope>
    <source>
        <strain evidence="9 10">LMG 10738</strain>
    </source>
</reference>
<dbReference type="GO" id="GO:0006633">
    <property type="term" value="P:fatty acid biosynthetic process"/>
    <property type="evidence" value="ECO:0007669"/>
    <property type="project" value="TreeGrafter"/>
</dbReference>
<gene>
    <name evidence="9" type="ORF">BCUN_1404</name>
</gene>
<keyword evidence="3 9" id="KW-0560">Oxidoreductase</keyword>
<dbReference type="InterPro" id="IPR036291">
    <property type="entry name" value="NAD(P)-bd_dom_sf"/>
</dbReference>
<dbReference type="PRINTS" id="PR00080">
    <property type="entry name" value="SDRFAMILY"/>
</dbReference>
<dbReference type="eggNOG" id="COG1028">
    <property type="taxonomic scope" value="Bacteria"/>
</dbReference>
<evidence type="ECO:0000313" key="10">
    <source>
        <dbReference type="Proteomes" id="UP000029067"/>
    </source>
</evidence>
<dbReference type="InterPro" id="IPR020904">
    <property type="entry name" value="Sc_DH/Rdtase_CS"/>
</dbReference>
<feature type="binding site" evidence="7">
    <location>
        <position position="35"/>
    </location>
    <ligand>
        <name>NAD(+)</name>
        <dbReference type="ChEBI" id="CHEBI:57540"/>
    </ligand>
</feature>
<feature type="binding site" evidence="7">
    <location>
        <begin position="187"/>
        <end position="192"/>
    </location>
    <ligand>
        <name>NAD(+)</name>
        <dbReference type="ChEBI" id="CHEBI:57540"/>
    </ligand>
</feature>
<organism evidence="9 10">
    <name type="scientific">Bifidobacterium cuniculi</name>
    <dbReference type="NCBI Taxonomy" id="1688"/>
    <lineage>
        <taxon>Bacteria</taxon>
        <taxon>Bacillati</taxon>
        <taxon>Actinomycetota</taxon>
        <taxon>Actinomycetes</taxon>
        <taxon>Bifidobacteriales</taxon>
        <taxon>Bifidobacteriaceae</taxon>
        <taxon>Bifidobacterium</taxon>
    </lineage>
</organism>
<evidence type="ECO:0000256" key="1">
    <source>
        <dbReference type="ARBA" id="ARBA00006484"/>
    </source>
</evidence>
<dbReference type="OrthoDB" id="9789398at2"/>
<evidence type="ECO:0000313" key="9">
    <source>
        <dbReference type="EMBL" id="KFI62088.1"/>
    </source>
</evidence>
<dbReference type="FunFam" id="3.40.50.720:FF:000084">
    <property type="entry name" value="Short-chain dehydrogenase reductase"/>
    <property type="match status" value="1"/>
</dbReference>
<dbReference type="EC" id="1.1.1.304" evidence="2"/>
<feature type="active site" description="Proton acceptor" evidence="6">
    <location>
        <position position="157"/>
    </location>
</feature>